<gene>
    <name evidence="1" type="ORF">OEZ85_009584</name>
</gene>
<reference evidence="1 2" key="1">
    <citation type="submission" date="2023-05" db="EMBL/GenBank/DDBJ databases">
        <title>A 100% complete, gapless, phased diploid assembly of the Scenedesmus obliquus UTEX 3031 genome.</title>
        <authorList>
            <person name="Biondi T.C."/>
            <person name="Hanschen E.R."/>
            <person name="Kwon T."/>
            <person name="Eng W."/>
            <person name="Kruse C.P.S."/>
            <person name="Koehler S.I."/>
            <person name="Kunde Y."/>
            <person name="Gleasner C.D."/>
            <person name="You Mak K.T."/>
            <person name="Polle J."/>
            <person name="Hovde B.T."/>
            <person name="Starkenburg S.R."/>
        </authorList>
    </citation>
    <scope>NUCLEOTIDE SEQUENCE [LARGE SCALE GENOMIC DNA]</scope>
    <source>
        <strain evidence="1 2">DOE0152z</strain>
    </source>
</reference>
<evidence type="ECO:0000313" key="2">
    <source>
        <dbReference type="Proteomes" id="UP001244341"/>
    </source>
</evidence>
<sequence>MDVSQEVGAFLQLLNLHSNSAKLLRQAAEELASTNLPQRLPAFIWQSVQTLAAAGLPLGCKGLHLTVSLSSKVALATNGKVATGLAGLNWHWASQLLQQLLICAVGAGVLRALPGGSVAAAAVAISQKSSSSSSSSSGGGNCGSSSVTGDEYLRRFAHDIADTASGLISVAEMRLRQKPSPAMQTSCGSC</sequence>
<keyword evidence="2" id="KW-1185">Reference proteome</keyword>
<dbReference type="Proteomes" id="UP001244341">
    <property type="component" value="Chromosome 9b"/>
</dbReference>
<dbReference type="EMBL" id="CP126216">
    <property type="protein sequence ID" value="WIA18106.1"/>
    <property type="molecule type" value="Genomic_DNA"/>
</dbReference>
<proteinExistence type="predicted"/>
<accession>A0ABY8UDD0</accession>
<organism evidence="1 2">
    <name type="scientific">Tetradesmus obliquus</name>
    <name type="common">Green alga</name>
    <name type="synonym">Acutodesmus obliquus</name>
    <dbReference type="NCBI Taxonomy" id="3088"/>
    <lineage>
        <taxon>Eukaryota</taxon>
        <taxon>Viridiplantae</taxon>
        <taxon>Chlorophyta</taxon>
        <taxon>core chlorophytes</taxon>
        <taxon>Chlorophyceae</taxon>
        <taxon>CS clade</taxon>
        <taxon>Sphaeropleales</taxon>
        <taxon>Scenedesmaceae</taxon>
        <taxon>Tetradesmus</taxon>
    </lineage>
</organism>
<name>A0ABY8UDD0_TETOB</name>
<protein>
    <submittedName>
        <fullName evidence="1">Uncharacterized protein</fullName>
    </submittedName>
</protein>
<evidence type="ECO:0000313" key="1">
    <source>
        <dbReference type="EMBL" id="WIA18106.1"/>
    </source>
</evidence>